<keyword evidence="1" id="KW-0732">Signal</keyword>
<feature type="chain" id="PRO_5026104202" description="DUF2690 domain-containing protein" evidence="1">
    <location>
        <begin position="33"/>
        <end position="170"/>
    </location>
</feature>
<evidence type="ECO:0000313" key="2">
    <source>
        <dbReference type="EMBL" id="BCB75111.1"/>
    </source>
</evidence>
<dbReference type="KEGG" id="pfla:Pflav_015210"/>
<reference evidence="2 3" key="1">
    <citation type="submission" date="2020-03" db="EMBL/GenBank/DDBJ databases">
        <title>Whole genome shotgun sequence of Phytohabitans flavus NBRC 107702.</title>
        <authorList>
            <person name="Komaki H."/>
            <person name="Tamura T."/>
        </authorList>
    </citation>
    <scope>NUCLEOTIDE SEQUENCE [LARGE SCALE GENOMIC DNA]</scope>
    <source>
        <strain evidence="2 3">NBRC 107702</strain>
    </source>
</reference>
<dbReference type="RefSeq" id="WP_173034712.1">
    <property type="nucleotide sequence ID" value="NZ_AP022870.1"/>
</dbReference>
<feature type="signal peptide" evidence="1">
    <location>
        <begin position="1"/>
        <end position="32"/>
    </location>
</feature>
<keyword evidence="3" id="KW-1185">Reference proteome</keyword>
<evidence type="ECO:0000256" key="1">
    <source>
        <dbReference type="SAM" id="SignalP"/>
    </source>
</evidence>
<protein>
    <recommendedName>
        <fullName evidence="4">DUF2690 domain-containing protein</fullName>
    </recommendedName>
</protein>
<evidence type="ECO:0000313" key="3">
    <source>
        <dbReference type="Proteomes" id="UP000502508"/>
    </source>
</evidence>
<gene>
    <name evidence="2" type="ORF">Pflav_015210</name>
</gene>
<evidence type="ECO:0008006" key="4">
    <source>
        <dbReference type="Google" id="ProtNLM"/>
    </source>
</evidence>
<reference evidence="2 3" key="2">
    <citation type="submission" date="2020-03" db="EMBL/GenBank/DDBJ databases">
        <authorList>
            <person name="Ichikawa N."/>
            <person name="Kimura A."/>
            <person name="Kitahashi Y."/>
            <person name="Uohara A."/>
        </authorList>
    </citation>
    <scope>NUCLEOTIDE SEQUENCE [LARGE SCALE GENOMIC DNA]</scope>
    <source>
        <strain evidence="2 3">NBRC 107702</strain>
    </source>
</reference>
<dbReference type="AlphaFoldDB" id="A0A6F8XMW8"/>
<dbReference type="Pfam" id="PF10901">
    <property type="entry name" value="DUF2690"/>
    <property type="match status" value="1"/>
</dbReference>
<organism evidence="2 3">
    <name type="scientific">Phytohabitans flavus</name>
    <dbReference type="NCBI Taxonomy" id="1076124"/>
    <lineage>
        <taxon>Bacteria</taxon>
        <taxon>Bacillati</taxon>
        <taxon>Actinomycetota</taxon>
        <taxon>Actinomycetes</taxon>
        <taxon>Micromonosporales</taxon>
        <taxon>Micromonosporaceae</taxon>
    </lineage>
</organism>
<sequence length="170" mass="18226">MYSRLKAALGVLALSAMATTATIVGSATPAQAAVCNWITPGDQSNCDNVDPDVLGPSCGNDARSVYTVRMRNIHTGRVDGPYVDLRYSPNCRTVWGRIRAAWGPDQDQFGCSVTIHRNSDGENLSKQVPYGATNATVWTNVLYDANVSSLVFAACDTGVGTRYEGITPNY</sequence>
<proteinExistence type="predicted"/>
<dbReference type="InterPro" id="IPR021224">
    <property type="entry name" value="DUF2690"/>
</dbReference>
<dbReference type="Proteomes" id="UP000502508">
    <property type="component" value="Chromosome"/>
</dbReference>
<accession>A0A6F8XMW8</accession>
<dbReference type="EMBL" id="AP022870">
    <property type="protein sequence ID" value="BCB75111.1"/>
    <property type="molecule type" value="Genomic_DNA"/>
</dbReference>
<name>A0A6F8XMW8_9ACTN</name>